<evidence type="ECO:0000313" key="1">
    <source>
        <dbReference type="Proteomes" id="UP000887576"/>
    </source>
</evidence>
<evidence type="ECO:0000313" key="2">
    <source>
        <dbReference type="WBParaSite" id="JU765_v2.g18922.t1"/>
    </source>
</evidence>
<accession>A0AC34QRW7</accession>
<proteinExistence type="predicted"/>
<protein>
    <submittedName>
        <fullName evidence="2">Uncharacterized protein</fullName>
    </submittedName>
</protein>
<name>A0AC34QRW7_9BILA</name>
<reference evidence="2" key="1">
    <citation type="submission" date="2022-11" db="UniProtKB">
        <authorList>
            <consortium name="WormBaseParasite"/>
        </authorList>
    </citation>
    <scope>IDENTIFICATION</scope>
</reference>
<sequence>MDTDKKKIIYIVNENLRKFLVNNDKRFKVVNAGIGVLRRVEKVSVSKFRLMQDGLEIMTPFITKRIVNLSVDDAAVILQGTNDNHYCSLDDLENPGELGKMECGSVIVRVDNGQFKKHFCVWLGAKSATAFITREEKIHCLQMMGKDASKLMVLSLSVRQKKSQPGGRVGGADGKADPENEAETVDDEVEMEDSTEKVEPNEEDATNSPCQKKMKSATEKDGF</sequence>
<dbReference type="WBParaSite" id="JU765_v2.g18922.t1">
    <property type="protein sequence ID" value="JU765_v2.g18922.t1"/>
    <property type="gene ID" value="JU765_v2.g18922"/>
</dbReference>
<dbReference type="Proteomes" id="UP000887576">
    <property type="component" value="Unplaced"/>
</dbReference>
<organism evidence="1 2">
    <name type="scientific">Panagrolaimus sp. JU765</name>
    <dbReference type="NCBI Taxonomy" id="591449"/>
    <lineage>
        <taxon>Eukaryota</taxon>
        <taxon>Metazoa</taxon>
        <taxon>Ecdysozoa</taxon>
        <taxon>Nematoda</taxon>
        <taxon>Chromadorea</taxon>
        <taxon>Rhabditida</taxon>
        <taxon>Tylenchina</taxon>
        <taxon>Panagrolaimomorpha</taxon>
        <taxon>Panagrolaimoidea</taxon>
        <taxon>Panagrolaimidae</taxon>
        <taxon>Panagrolaimus</taxon>
    </lineage>
</organism>